<gene>
    <name evidence="6" type="ORF">g.15078</name>
</gene>
<feature type="region of interest" description="Disordered" evidence="4">
    <location>
        <begin position="648"/>
        <end position="670"/>
    </location>
</feature>
<evidence type="ECO:0000259" key="5">
    <source>
        <dbReference type="Pfam" id="PF15309"/>
    </source>
</evidence>
<protein>
    <recommendedName>
        <fullName evidence="5">ALMS motif domain-containing protein</fullName>
    </recommendedName>
</protein>
<feature type="region of interest" description="Disordered" evidence="4">
    <location>
        <begin position="1"/>
        <end position="55"/>
    </location>
</feature>
<evidence type="ECO:0000256" key="2">
    <source>
        <dbReference type="ARBA" id="ARBA00022490"/>
    </source>
</evidence>
<sequence length="1232" mass="139983">MVRPPLVGQASSSSSSNESRQSLSSETEEIQDYKDSSPLARITVERCPESNDNKDDFYVDFPSRLSIHYMSNREDYINAKPPEGSSDQSLISTAEPSDCCHRNSSPASSVTSGRRLEWDSGADVGYQPNYLENIQRPEIMLSTIERLAIVQGTNALLTRSDPEGTTEPSTQPVFKKLDKNNTGLPNAQSTPLSSNPQIQLGTSDMFSPITQTYNKSFSEQLNRENNSRSHKPNKYSLFPEINLNTNVKCLGNPTNVESDGKFVAGFTESSSNSTNNSPKKNILSPEKPHNPLNITTKNEIQISSKKNEIHSFINTKKLSSSMENIREVDKVIVTTITQPNTLPRSLSQNNVLFDNVETYSHREKQLILSNNLHEYPSIKNKSASSSSVATVVNKNNNDSPLHLPKASETLNKFVMAKEPLQSCSESIKYEVKSNYFEKNNSEQSDSKIEKSDIISEQCHKGVQCRGAHKRLTEASKIHVLGGQTNVSDSRPNHYTVDNNQYQESTLDSIESSLKSRGFSTDRQCSMVAEDRVNSFEYLPGYVYETEKQQSIQSTSSASCPNNDNLWNSDDSISLSRDINRGVEIIKEVVRNKSANSNEVKKKVIQLVVDKLINTNYSEEDLKSVNINENMPWVPPIIKSKYVKVRNQDKSKVPGEMSSLTDVSTTNTSSECFKPKPPGILRDIGGNEFCLMDKCIGTGVSLTSTSRSGNLSMQTHASRHSSTQTNASVCLRDASIPQASSEQIQEHVGWSSSSNSLKYDRQNWQEPITKAEQLYEQKRKRQIENGKEQKRNEKVIQFLDLEKKTQLMRIDIEMQHLNNLRQLLSKTEKLKENMNVLKNNRGRTMKSPVIENVIPDRTDSPVKVFHKNTKSYPHAKKSSLKQYSPSLLSWLNKAKSSQVIENDWSSHHYLSEDLRSQMKNMSIGHFMDKKYPKVATKIGRRQTSFNTKTEESSSNQKLPLKKNFPKENPNSVITEESTSVSTCNFRRRNLVSSVGIQTSKSEELGSSFKRKENKSCKCHIKCDCCKENRCKQPVGYFITFLPESKSKQEIAERPILKERAIVGSSSDTTEKSSDTTRYYHKLEKKSQETCYNTEDKQNSTEYHTVFEHHPNTLQEYLERNRPDYIHHANDRRQCITELAYLRELRDQSKRRLISLGVPAVPNELPPPPLAVKRVFTQKNMRQQTERKYKQLAEVKNRKKDEKRKEAYRTNRLMAEVFTKKLQKRVLKGETNLS</sequence>
<dbReference type="GO" id="GO:0005813">
    <property type="term" value="C:centrosome"/>
    <property type="evidence" value="ECO:0007669"/>
    <property type="project" value="UniProtKB-SubCell"/>
</dbReference>
<feature type="domain" description="ALMS motif" evidence="5">
    <location>
        <begin position="1110"/>
        <end position="1227"/>
    </location>
</feature>
<feature type="non-terminal residue" evidence="6">
    <location>
        <position position="1232"/>
    </location>
</feature>
<evidence type="ECO:0000313" key="6">
    <source>
        <dbReference type="EMBL" id="JAS23009.1"/>
    </source>
</evidence>
<feature type="compositionally biased region" description="Basic and acidic residues" evidence="4">
    <location>
        <begin position="43"/>
        <end position="55"/>
    </location>
</feature>
<dbReference type="AlphaFoldDB" id="A0A1B6DBE3"/>
<feature type="compositionally biased region" description="Low complexity" evidence="4">
    <location>
        <begin position="11"/>
        <end position="25"/>
    </location>
</feature>
<dbReference type="InterPro" id="IPR029299">
    <property type="entry name" value="ALMS_motif"/>
</dbReference>
<comment type="subcellular location">
    <subcellularLocation>
        <location evidence="1">Cytoplasm</location>
        <location evidence="1">Cytoskeleton</location>
        <location evidence="1">Microtubule organizing center</location>
        <location evidence="1">Centrosome</location>
    </subcellularLocation>
</comment>
<dbReference type="EMBL" id="GEDC01014289">
    <property type="protein sequence ID" value="JAS23009.1"/>
    <property type="molecule type" value="Transcribed_RNA"/>
</dbReference>
<feature type="region of interest" description="Disordered" evidence="4">
    <location>
        <begin position="267"/>
        <end position="291"/>
    </location>
</feature>
<evidence type="ECO:0000256" key="1">
    <source>
        <dbReference type="ARBA" id="ARBA00004300"/>
    </source>
</evidence>
<dbReference type="Pfam" id="PF15309">
    <property type="entry name" value="ALMS_motif"/>
    <property type="match status" value="1"/>
</dbReference>
<keyword evidence="2" id="KW-0963">Cytoplasm</keyword>
<feature type="compositionally biased region" description="Polar residues" evidence="4">
    <location>
        <begin position="85"/>
        <end position="95"/>
    </location>
</feature>
<keyword evidence="3" id="KW-0206">Cytoskeleton</keyword>
<feature type="region of interest" description="Disordered" evidence="4">
    <location>
        <begin position="158"/>
        <end position="198"/>
    </location>
</feature>
<accession>A0A1B6DBE3</accession>
<feature type="region of interest" description="Disordered" evidence="4">
    <location>
        <begin position="940"/>
        <end position="970"/>
    </location>
</feature>
<feature type="compositionally biased region" description="Polar residues" evidence="4">
    <location>
        <begin position="180"/>
        <end position="198"/>
    </location>
</feature>
<evidence type="ECO:0000256" key="4">
    <source>
        <dbReference type="SAM" id="MobiDB-lite"/>
    </source>
</evidence>
<feature type="region of interest" description="Disordered" evidence="4">
    <location>
        <begin position="76"/>
        <end position="114"/>
    </location>
</feature>
<reference evidence="6" key="1">
    <citation type="submission" date="2015-12" db="EMBL/GenBank/DDBJ databases">
        <title>De novo transcriptome assembly of four potential Pierce s Disease insect vectors from Arizona vineyards.</title>
        <authorList>
            <person name="Tassone E.E."/>
        </authorList>
    </citation>
    <scope>NUCLEOTIDE SEQUENCE</scope>
</reference>
<feature type="compositionally biased region" description="Polar residues" evidence="4">
    <location>
        <begin position="102"/>
        <end position="112"/>
    </location>
</feature>
<feature type="compositionally biased region" description="Polar residues" evidence="4">
    <location>
        <begin position="940"/>
        <end position="956"/>
    </location>
</feature>
<evidence type="ECO:0000256" key="3">
    <source>
        <dbReference type="ARBA" id="ARBA00023212"/>
    </source>
</evidence>
<organism evidence="6">
    <name type="scientific">Clastoptera arizonana</name>
    <name type="common">Arizona spittle bug</name>
    <dbReference type="NCBI Taxonomy" id="38151"/>
    <lineage>
        <taxon>Eukaryota</taxon>
        <taxon>Metazoa</taxon>
        <taxon>Ecdysozoa</taxon>
        <taxon>Arthropoda</taxon>
        <taxon>Hexapoda</taxon>
        <taxon>Insecta</taxon>
        <taxon>Pterygota</taxon>
        <taxon>Neoptera</taxon>
        <taxon>Paraneoptera</taxon>
        <taxon>Hemiptera</taxon>
        <taxon>Auchenorrhyncha</taxon>
        <taxon>Cercopoidea</taxon>
        <taxon>Clastopteridae</taxon>
        <taxon>Clastoptera</taxon>
    </lineage>
</organism>
<name>A0A1B6DBE3_9HEMI</name>
<proteinExistence type="predicted"/>
<feature type="compositionally biased region" description="Polar residues" evidence="4">
    <location>
        <begin position="657"/>
        <end position="670"/>
    </location>
</feature>